<dbReference type="OMA" id="YKEDWSF"/>
<dbReference type="Proteomes" id="UP000009046">
    <property type="component" value="Unassembled WGS sequence"/>
</dbReference>
<dbReference type="HOGENOM" id="CLU_618493_0_0_1"/>
<dbReference type="CTD" id="8234667"/>
<evidence type="ECO:0000256" key="2">
    <source>
        <dbReference type="PROSITE-ProRule" id="PRU00176"/>
    </source>
</evidence>
<dbReference type="VEuPathDB" id="VectorBase:PHUM556460"/>
<dbReference type="InterPro" id="IPR000504">
    <property type="entry name" value="RRM_dom"/>
</dbReference>
<dbReference type="InterPro" id="IPR034784">
    <property type="entry name" value="PDIP3_RRM"/>
</dbReference>
<dbReference type="EMBL" id="DS235860">
    <property type="protein sequence ID" value="EEB19148.1"/>
    <property type="molecule type" value="Genomic_DNA"/>
</dbReference>
<dbReference type="CDD" id="cd12681">
    <property type="entry name" value="RRM_SKAR"/>
    <property type="match status" value="1"/>
</dbReference>
<sequence length="446" mass="50484">MGDLELSLDDIIKKKLIKTGVKRNRNNGGAVKKTLQNNRSPKNATGTALNKNSRLAANKLTWGQTTQSNIGDARNKIIQKQRLKMTDAREKLGQIAKQTDARVRLLKLRERQRGTLTASVRNPQSRVLSEPGILQRTVQPRLNSLLHEEELMDYSDGISYLNRNYTERITMDEDMYDYAFRGRQEASVLYRTVENDLPHNKLFESDKSYSWSKPTISNINEYSDIPTSRITMGMNRNLEPRGYSSSWEMDDTPIVITKKVKPQETVGILKSGNIYDEQPIKIIKESPPMARSKPPPRTLSERFCQEGNMTTQKANMLKSKLDINAKNMKNSSPDVQVPIGHRIVVSNLVPSVTHEDVKELFEDIGELISSKVVRPGTAEVVYKLHKDAVKAVDVYHNRQLDGQPMKCLLVNNRSTLKGGVDRKLGKAVVEVDMTAFRKALHKKSNS</sequence>
<dbReference type="GO" id="GO:0003729">
    <property type="term" value="F:mRNA binding"/>
    <property type="evidence" value="ECO:0007669"/>
    <property type="project" value="TreeGrafter"/>
</dbReference>
<evidence type="ECO:0000259" key="4">
    <source>
        <dbReference type="PROSITE" id="PS50102"/>
    </source>
</evidence>
<reference evidence="6" key="3">
    <citation type="submission" date="2021-02" db="UniProtKB">
        <authorList>
            <consortium name="EnsemblMetazoa"/>
        </authorList>
    </citation>
    <scope>IDENTIFICATION</scope>
    <source>
        <strain evidence="6">USDA</strain>
    </source>
</reference>
<dbReference type="EMBL" id="AAZO01006763">
    <property type="status" value="NOT_ANNOTATED_CDS"/>
    <property type="molecule type" value="Genomic_DNA"/>
</dbReference>
<dbReference type="RefSeq" id="XP_002431886.1">
    <property type="nucleotide sequence ID" value="XM_002431841.1"/>
</dbReference>
<dbReference type="SMART" id="SM00360">
    <property type="entry name" value="RRM"/>
    <property type="match status" value="1"/>
</dbReference>
<gene>
    <name evidence="6" type="primary">8234667</name>
    <name evidence="5" type="ORF">Phum_PHUM556460</name>
</gene>
<dbReference type="STRING" id="121224.E0W0J2"/>
<keyword evidence="1 2" id="KW-0694">RNA-binding</keyword>
<dbReference type="PROSITE" id="PS50102">
    <property type="entry name" value="RRM"/>
    <property type="match status" value="1"/>
</dbReference>
<reference evidence="5" key="1">
    <citation type="submission" date="2007-04" db="EMBL/GenBank/DDBJ databases">
        <title>Annotation of Pediculus humanus corporis strain USDA.</title>
        <authorList>
            <person name="Kirkness E."/>
            <person name="Hannick L."/>
            <person name="Hass B."/>
            <person name="Bruggner R."/>
            <person name="Lawson D."/>
            <person name="Bidwell S."/>
            <person name="Joardar V."/>
            <person name="Caler E."/>
            <person name="Walenz B."/>
            <person name="Inman J."/>
            <person name="Schobel S."/>
            <person name="Galinsky K."/>
            <person name="Amedeo P."/>
            <person name="Strausberg R."/>
        </authorList>
    </citation>
    <scope>NUCLEOTIDE SEQUENCE</scope>
    <source>
        <strain evidence="5">USDA</strain>
    </source>
</reference>
<dbReference type="eggNOG" id="KOG0533">
    <property type="taxonomic scope" value="Eukaryota"/>
</dbReference>
<name>E0W0J2_PEDHC</name>
<evidence type="ECO:0000256" key="1">
    <source>
        <dbReference type="ARBA" id="ARBA00022884"/>
    </source>
</evidence>
<dbReference type="SUPFAM" id="SSF54928">
    <property type="entry name" value="RNA-binding domain, RBD"/>
    <property type="match status" value="1"/>
</dbReference>
<evidence type="ECO:0000313" key="6">
    <source>
        <dbReference type="EnsemblMetazoa" id="PHUM556460-PA"/>
    </source>
</evidence>
<protein>
    <recommendedName>
        <fullName evidence="4">RRM domain-containing protein</fullName>
    </recommendedName>
</protein>
<organism>
    <name type="scientific">Pediculus humanus subsp. corporis</name>
    <name type="common">Body louse</name>
    <dbReference type="NCBI Taxonomy" id="121224"/>
    <lineage>
        <taxon>Eukaryota</taxon>
        <taxon>Metazoa</taxon>
        <taxon>Ecdysozoa</taxon>
        <taxon>Arthropoda</taxon>
        <taxon>Hexapoda</taxon>
        <taxon>Insecta</taxon>
        <taxon>Pterygota</taxon>
        <taxon>Neoptera</taxon>
        <taxon>Paraneoptera</taxon>
        <taxon>Psocodea</taxon>
        <taxon>Troctomorpha</taxon>
        <taxon>Phthiraptera</taxon>
        <taxon>Anoplura</taxon>
        <taxon>Pediculidae</taxon>
        <taxon>Pediculus</taxon>
    </lineage>
</organism>
<evidence type="ECO:0000313" key="7">
    <source>
        <dbReference type="Proteomes" id="UP000009046"/>
    </source>
</evidence>
<feature type="region of interest" description="Disordered" evidence="3">
    <location>
        <begin position="23"/>
        <end position="47"/>
    </location>
</feature>
<keyword evidence="7" id="KW-1185">Reference proteome</keyword>
<evidence type="ECO:0000313" key="5">
    <source>
        <dbReference type="EMBL" id="EEB19148.1"/>
    </source>
</evidence>
<dbReference type="PANTHER" id="PTHR19965">
    <property type="entry name" value="RNA AND EXPORT FACTOR BINDING PROTEIN"/>
    <property type="match status" value="1"/>
</dbReference>
<dbReference type="EnsemblMetazoa" id="PHUM556460-RA">
    <property type="protein sequence ID" value="PHUM556460-PA"/>
    <property type="gene ID" value="PHUM556460"/>
</dbReference>
<dbReference type="PANTHER" id="PTHR19965:SF94">
    <property type="entry name" value="FI13061P-RELATED"/>
    <property type="match status" value="1"/>
</dbReference>
<evidence type="ECO:0000256" key="3">
    <source>
        <dbReference type="SAM" id="MobiDB-lite"/>
    </source>
</evidence>
<dbReference type="AlphaFoldDB" id="E0W0J2"/>
<feature type="compositionally biased region" description="Polar residues" evidence="3">
    <location>
        <begin position="34"/>
        <end position="47"/>
    </location>
</feature>
<proteinExistence type="predicted"/>
<dbReference type="GO" id="GO:0005634">
    <property type="term" value="C:nucleus"/>
    <property type="evidence" value="ECO:0007669"/>
    <property type="project" value="TreeGrafter"/>
</dbReference>
<dbReference type="GO" id="GO:0006406">
    <property type="term" value="P:mRNA export from nucleus"/>
    <property type="evidence" value="ECO:0007669"/>
    <property type="project" value="TreeGrafter"/>
</dbReference>
<feature type="domain" description="RRM" evidence="4">
    <location>
        <begin position="341"/>
        <end position="412"/>
    </location>
</feature>
<dbReference type="Gene3D" id="3.30.70.330">
    <property type="match status" value="1"/>
</dbReference>
<dbReference type="InterPro" id="IPR012677">
    <property type="entry name" value="Nucleotide-bd_a/b_plait_sf"/>
</dbReference>
<dbReference type="GeneID" id="8234667"/>
<dbReference type="InParanoid" id="E0W0J2"/>
<dbReference type="KEGG" id="phu:Phum_PHUM556460"/>
<dbReference type="Pfam" id="PF00076">
    <property type="entry name" value="RRM_1"/>
    <property type="match status" value="1"/>
</dbReference>
<dbReference type="OrthoDB" id="346839at2759"/>
<dbReference type="InterPro" id="IPR051229">
    <property type="entry name" value="ALYREF_mRNA_export"/>
</dbReference>
<dbReference type="InterPro" id="IPR035979">
    <property type="entry name" value="RBD_domain_sf"/>
</dbReference>
<accession>E0W0J2</accession>
<reference evidence="5" key="2">
    <citation type="submission" date="2007-04" db="EMBL/GenBank/DDBJ databases">
        <title>The genome of the human body louse.</title>
        <authorList>
            <consortium name="The Human Body Louse Genome Consortium"/>
            <person name="Kirkness E."/>
            <person name="Walenz B."/>
            <person name="Hass B."/>
            <person name="Bruggner R."/>
            <person name="Strausberg R."/>
        </authorList>
    </citation>
    <scope>NUCLEOTIDE SEQUENCE</scope>
    <source>
        <strain evidence="5">USDA</strain>
    </source>
</reference>